<evidence type="ECO:0000259" key="3">
    <source>
        <dbReference type="Pfam" id="PF24055"/>
    </source>
</evidence>
<dbReference type="PANTHER" id="PTHR45812">
    <property type="entry name" value="DNA POLYMERASE ZETA CATALYTIC SUBUNIT"/>
    <property type="match status" value="1"/>
</dbReference>
<dbReference type="GO" id="GO:0016035">
    <property type="term" value="C:zeta DNA polymerase complex"/>
    <property type="evidence" value="ECO:0007669"/>
    <property type="project" value="InterPro"/>
</dbReference>
<reference evidence="6" key="1">
    <citation type="journal article" date="2014" name="Genome Announc.">
        <title>Draft genome sequence of the plant-pathogenic soil fungus Rhizoctonia solani anastomosis group 3 strain Rhs1AP.</title>
        <authorList>
            <person name="Cubeta M.A."/>
            <person name="Thomas E."/>
            <person name="Dean R.A."/>
            <person name="Jabaji S."/>
            <person name="Neate S.M."/>
            <person name="Tavantzis S."/>
            <person name="Toda T."/>
            <person name="Vilgalys R."/>
            <person name="Bharathan N."/>
            <person name="Fedorova-Abrams N."/>
            <person name="Pakala S.B."/>
            <person name="Pakala S.M."/>
            <person name="Zafar N."/>
            <person name="Joardar V."/>
            <person name="Losada L."/>
            <person name="Nierman W.C."/>
        </authorList>
    </citation>
    <scope>NUCLEOTIDE SEQUENCE [LARGE SCALE GENOMIC DNA]</scope>
    <source>
        <strain evidence="6">AG-3</strain>
    </source>
</reference>
<keyword evidence="5" id="KW-0269">Exonuclease</keyword>
<feature type="region of interest" description="Disordered" evidence="2">
    <location>
        <begin position="247"/>
        <end position="269"/>
    </location>
</feature>
<comment type="catalytic activity">
    <reaction evidence="1">
        <text>DNA(n) + a 2'-deoxyribonucleoside 5'-triphosphate = DNA(n+1) + diphosphate</text>
        <dbReference type="Rhea" id="RHEA:22508"/>
        <dbReference type="Rhea" id="RHEA-COMP:17339"/>
        <dbReference type="Rhea" id="RHEA-COMP:17340"/>
        <dbReference type="ChEBI" id="CHEBI:33019"/>
        <dbReference type="ChEBI" id="CHEBI:61560"/>
        <dbReference type="ChEBI" id="CHEBI:173112"/>
        <dbReference type="EC" id="2.7.7.7"/>
    </reaction>
</comment>
<gene>
    <name evidence="5" type="ORF">RSOL_019480</name>
</gene>
<proteinExistence type="predicted"/>
<dbReference type="SUPFAM" id="SSF53098">
    <property type="entry name" value="Ribonuclease H-like"/>
    <property type="match status" value="1"/>
</dbReference>
<dbReference type="Pfam" id="PF24065">
    <property type="entry name" value="REV3_N"/>
    <property type="match status" value="1"/>
</dbReference>
<feature type="region of interest" description="Disordered" evidence="2">
    <location>
        <begin position="417"/>
        <end position="466"/>
    </location>
</feature>
<evidence type="ECO:0000259" key="4">
    <source>
        <dbReference type="Pfam" id="PF24065"/>
    </source>
</evidence>
<dbReference type="InterPro" id="IPR012337">
    <property type="entry name" value="RNaseH-like_sf"/>
</dbReference>
<dbReference type="Proteomes" id="UP000030108">
    <property type="component" value="Unassembled WGS sequence"/>
</dbReference>
<dbReference type="PANTHER" id="PTHR45812:SF1">
    <property type="entry name" value="DNA POLYMERASE ZETA CATALYTIC SUBUNIT"/>
    <property type="match status" value="1"/>
</dbReference>
<evidence type="ECO:0000256" key="2">
    <source>
        <dbReference type="SAM" id="MobiDB-lite"/>
    </source>
</evidence>
<evidence type="ECO:0000313" key="5">
    <source>
        <dbReference type="EMBL" id="EUC53890.1"/>
    </source>
</evidence>
<comment type="caution">
    <text evidence="5">The sequence shown here is derived from an EMBL/GenBank/DDBJ whole genome shotgun (WGS) entry which is preliminary data.</text>
</comment>
<organism evidence="5 6">
    <name type="scientific">Rhizoctonia solani AG-3 Rhs1AP</name>
    <dbReference type="NCBI Taxonomy" id="1086054"/>
    <lineage>
        <taxon>Eukaryota</taxon>
        <taxon>Fungi</taxon>
        <taxon>Dikarya</taxon>
        <taxon>Basidiomycota</taxon>
        <taxon>Agaricomycotina</taxon>
        <taxon>Agaricomycetes</taxon>
        <taxon>Cantharellales</taxon>
        <taxon>Ceratobasidiaceae</taxon>
        <taxon>Rhizoctonia</taxon>
    </lineage>
</organism>
<evidence type="ECO:0000256" key="1">
    <source>
        <dbReference type="ARBA" id="ARBA00049244"/>
    </source>
</evidence>
<dbReference type="AlphaFoldDB" id="X8IVU7"/>
<feature type="domain" description="DNA polymerase delta/zeta catalytic subunit N-terminal" evidence="3">
    <location>
        <begin position="50"/>
        <end position="129"/>
    </location>
</feature>
<feature type="compositionally biased region" description="Basic and acidic residues" evidence="2">
    <location>
        <begin position="559"/>
        <end position="570"/>
    </location>
</feature>
<dbReference type="InterPro" id="IPR030559">
    <property type="entry name" value="PolZ_Rev3"/>
</dbReference>
<feature type="compositionally biased region" description="Polar residues" evidence="2">
    <location>
        <begin position="439"/>
        <end position="451"/>
    </location>
</feature>
<keyword evidence="5" id="KW-0540">Nuclease</keyword>
<feature type="domain" description="DNA polymerase zeta catalytic subunit N-terminal" evidence="4">
    <location>
        <begin position="5"/>
        <end position="49"/>
    </location>
</feature>
<dbReference type="OrthoDB" id="2414538at2759"/>
<evidence type="ECO:0000313" key="6">
    <source>
        <dbReference type="Proteomes" id="UP000030108"/>
    </source>
</evidence>
<accession>X8IVU7</accession>
<dbReference type="InterPro" id="IPR056435">
    <property type="entry name" value="DPOD/Z_N"/>
</dbReference>
<name>X8IVU7_9AGAM</name>
<keyword evidence="5" id="KW-0378">Hydrolase</keyword>
<dbReference type="GO" id="GO:0004527">
    <property type="term" value="F:exonuclease activity"/>
    <property type="evidence" value="ECO:0007669"/>
    <property type="project" value="UniProtKB-KW"/>
</dbReference>
<dbReference type="GO" id="GO:0042276">
    <property type="term" value="P:error-prone translesion synthesis"/>
    <property type="evidence" value="ECO:0007669"/>
    <property type="project" value="TreeGrafter"/>
</dbReference>
<dbReference type="GO" id="GO:0005634">
    <property type="term" value="C:nucleus"/>
    <property type="evidence" value="ECO:0007669"/>
    <property type="project" value="TreeGrafter"/>
</dbReference>
<protein>
    <submittedName>
        <fullName evidence="5">DNA polymerase family B exonuclease domain protein</fullName>
    </submittedName>
</protein>
<dbReference type="Pfam" id="PF24055">
    <property type="entry name" value="POL3_N"/>
    <property type="match status" value="1"/>
</dbReference>
<dbReference type="GO" id="GO:0003887">
    <property type="term" value="F:DNA-directed DNA polymerase activity"/>
    <property type="evidence" value="ECO:0007669"/>
    <property type="project" value="UniProtKB-EC"/>
</dbReference>
<feature type="non-terminal residue" evidence="5">
    <location>
        <position position="624"/>
    </location>
</feature>
<feature type="compositionally biased region" description="Low complexity" evidence="2">
    <location>
        <begin position="425"/>
        <end position="438"/>
    </location>
</feature>
<feature type="region of interest" description="Disordered" evidence="2">
    <location>
        <begin position="535"/>
        <end position="570"/>
    </location>
</feature>
<dbReference type="InterPro" id="IPR056447">
    <property type="entry name" value="REV3_N"/>
</dbReference>
<sequence>MEPLKIQITNIDWSLVRSGTLDNTRFSRCPVIRVFGISSTGEKACIHIHQVYPYFYIPYDGPMAPEEVGRYIRSLTQALNRAIAISLKRNPLEARYVRAVILIKGVHFYGFHCSYSPFLKVIMADPGLVQRAATVLRSGVVLRQKIQTFETHISYIMQFMCDFGLYGCGWLEFSRYYLREGYMEAGIRDALPGQFSKSPHSKASRMYKLSQRHLHHKLNTSSAPSSEPLVQSVRELWDSERVRRLANGLNPTPELPREGSASQRGAGGQWEQEPLFWAQLRARMNNPKAEVNVPQGWEKWVMTAFESVEALWEEGWKTWMPQLSGRMPEVQETTKPATQVARELNPFGSAQVEQNPGPQTTHVPNLDDVDEDIAAGQALQKLVIAAEEGDDWHDTDEQWDDDLPIEDELDEMMATQVASRDVSVPTTPTKQRFRTTTPVPSSRRNSQFNTPDRTKNKSRSYASPMTTPSKRLIIKDSPSKFDRILEDLEKAPIPVPALVGSTTVINLTPGTHLVRTRADARIPVIEDGNPFLDAGVTYPGPAKTPRIDTSPVTKRRKSTHEPGQESTRKTTRWADLEEQLINITYRPQTSVLPASVYEYNRCTQFSTTRPPKIVQRLINERSDS</sequence>
<dbReference type="Gene3D" id="3.30.342.10">
    <property type="entry name" value="DNA Polymerase, chain B, domain 1"/>
    <property type="match status" value="1"/>
</dbReference>
<dbReference type="GO" id="GO:0000724">
    <property type="term" value="P:double-strand break repair via homologous recombination"/>
    <property type="evidence" value="ECO:0007669"/>
    <property type="project" value="TreeGrafter"/>
</dbReference>
<dbReference type="EMBL" id="JATN01000322">
    <property type="protein sequence ID" value="EUC53890.1"/>
    <property type="molecule type" value="Genomic_DNA"/>
</dbReference>